<organism evidence="4 5">
    <name type="scientific">Candidatus Magasanikbacteria bacterium RIFCSPHIGHO2_02_FULL_51_14</name>
    <dbReference type="NCBI Taxonomy" id="1798683"/>
    <lineage>
        <taxon>Bacteria</taxon>
        <taxon>Candidatus Magasanikiibacteriota</taxon>
    </lineage>
</organism>
<feature type="transmembrane region" description="Helical" evidence="1">
    <location>
        <begin position="355"/>
        <end position="376"/>
    </location>
</feature>
<dbReference type="Pfam" id="PF01551">
    <property type="entry name" value="Peptidase_M23"/>
    <property type="match status" value="1"/>
</dbReference>
<reference evidence="4 5" key="1">
    <citation type="journal article" date="2016" name="Nat. Commun.">
        <title>Thousands of microbial genomes shed light on interconnected biogeochemical processes in an aquifer system.</title>
        <authorList>
            <person name="Anantharaman K."/>
            <person name="Brown C.T."/>
            <person name="Hug L.A."/>
            <person name="Sharon I."/>
            <person name="Castelle C.J."/>
            <person name="Probst A.J."/>
            <person name="Thomas B.C."/>
            <person name="Singh A."/>
            <person name="Wilkins M.J."/>
            <person name="Karaoz U."/>
            <person name="Brodie E.L."/>
            <person name="Williams K.H."/>
            <person name="Hubbard S.S."/>
            <person name="Banfield J.F."/>
        </authorList>
    </citation>
    <scope>NUCLEOTIDE SEQUENCE [LARGE SCALE GENOMIC DNA]</scope>
</reference>
<protein>
    <recommendedName>
        <fullName evidence="3">M23ase beta-sheet core domain-containing protein</fullName>
    </recommendedName>
</protein>
<dbReference type="GO" id="GO:0004222">
    <property type="term" value="F:metalloendopeptidase activity"/>
    <property type="evidence" value="ECO:0007669"/>
    <property type="project" value="TreeGrafter"/>
</dbReference>
<gene>
    <name evidence="4" type="ORF">A3C90_03215</name>
</gene>
<keyword evidence="2" id="KW-0732">Signal</keyword>
<dbReference type="SUPFAM" id="SSF53474">
    <property type="entry name" value="alpha/beta-Hydrolases"/>
    <property type="match status" value="1"/>
</dbReference>
<dbReference type="InterPro" id="IPR011055">
    <property type="entry name" value="Dup_hybrid_motif"/>
</dbReference>
<dbReference type="Gene3D" id="2.70.70.10">
    <property type="entry name" value="Glucose Permease (Domain IIA)"/>
    <property type="match status" value="1"/>
</dbReference>
<comment type="caution">
    <text evidence="4">The sequence shown here is derived from an EMBL/GenBank/DDBJ whole genome shotgun (WGS) entry which is preliminary data.</text>
</comment>
<feature type="transmembrane region" description="Helical" evidence="1">
    <location>
        <begin position="408"/>
        <end position="428"/>
    </location>
</feature>
<dbReference type="CDD" id="cd12797">
    <property type="entry name" value="M23_peptidase"/>
    <property type="match status" value="1"/>
</dbReference>
<sequence length="666" mass="72814">MTQRKRMMRVPAFPNNAKLFALAVVLALFLAPAPARADVTKTNVGGTDLQANVQLVEYETSCRTTESDSDLIQGIIMPRNPASVRSVYFYFPGNTSEDAAVHEGGSDPERVCNPNTDGKTQFCKIVNNNQQFAVVTFNRNDAHTNTDNWLDEASDIQCFLREARTKIQAYNMNPSELFVSGHSGGGKQVAWAVANGGVGFSKTIFWDACYGTQCSSTAPRDNAGQMYLYYRAGTDTQADAEKAKQENSLKTKLVETTLRHPAIPNGCFLDPSNNDLCGGRGEEKGELVVGTVEPPFPLGLVFDETQLIIQQPQPRITIPGLQFSDPEELRQLIVREPDGSVYIQIPFLGQYLAAVYQWAVAAAGIIAVLVLIFSGVQWMMPGNVITNILTKAGGERQEESQNKAKKRIAGALIGLVLAVGSYVILYSINPDLVEFKSLRIPYIIPKPLVETDEPVDSIPFSALPAGAPDPALLPTAADVCFPLTRDSLDPRRGISWNWGSHRDGSDSDACEADSDRCHAGIDIYSKFPGQVVAVADGIVKDIRHVSRCADGWGAEGAERPGDGIVIYHRSLGLTFNYAEVDEGTSRVQEGQEVRKGDILGVASYCGMLHFEVYQGEVDRFQTLNWCPPGGIDVTERHQCATQNYPRPDALANPNDVVRRLEGNFCR</sequence>
<dbReference type="PANTHER" id="PTHR21666:SF270">
    <property type="entry name" value="MUREIN HYDROLASE ACTIVATOR ENVC"/>
    <property type="match status" value="1"/>
</dbReference>
<dbReference type="STRING" id="1798683.A3C90_03215"/>
<evidence type="ECO:0000259" key="3">
    <source>
        <dbReference type="Pfam" id="PF01551"/>
    </source>
</evidence>
<dbReference type="EMBL" id="MFQE01000048">
    <property type="protein sequence ID" value="OGH70376.1"/>
    <property type="molecule type" value="Genomic_DNA"/>
</dbReference>
<feature type="chain" id="PRO_5009525646" description="M23ase beta-sheet core domain-containing protein" evidence="2">
    <location>
        <begin position="38"/>
        <end position="666"/>
    </location>
</feature>
<dbReference type="InterPro" id="IPR029058">
    <property type="entry name" value="AB_hydrolase_fold"/>
</dbReference>
<dbReference type="Gene3D" id="3.40.50.1820">
    <property type="entry name" value="alpha/beta hydrolase"/>
    <property type="match status" value="1"/>
</dbReference>
<keyword evidence="1" id="KW-0472">Membrane</keyword>
<dbReference type="SUPFAM" id="SSF51261">
    <property type="entry name" value="Duplicated hybrid motif"/>
    <property type="match status" value="1"/>
</dbReference>
<evidence type="ECO:0000313" key="5">
    <source>
        <dbReference type="Proteomes" id="UP000177457"/>
    </source>
</evidence>
<dbReference type="AlphaFoldDB" id="A0A1F6MFF5"/>
<dbReference type="InterPro" id="IPR050570">
    <property type="entry name" value="Cell_wall_metabolism_enzyme"/>
</dbReference>
<proteinExistence type="predicted"/>
<keyword evidence="1" id="KW-0812">Transmembrane</keyword>
<dbReference type="PANTHER" id="PTHR21666">
    <property type="entry name" value="PEPTIDASE-RELATED"/>
    <property type="match status" value="1"/>
</dbReference>
<evidence type="ECO:0000256" key="1">
    <source>
        <dbReference type="SAM" id="Phobius"/>
    </source>
</evidence>
<evidence type="ECO:0000256" key="2">
    <source>
        <dbReference type="SAM" id="SignalP"/>
    </source>
</evidence>
<dbReference type="InterPro" id="IPR016047">
    <property type="entry name" value="M23ase_b-sheet_dom"/>
</dbReference>
<name>A0A1F6MFF5_9BACT</name>
<feature type="signal peptide" evidence="2">
    <location>
        <begin position="1"/>
        <end position="37"/>
    </location>
</feature>
<feature type="domain" description="M23ase beta-sheet core" evidence="3">
    <location>
        <begin position="517"/>
        <end position="615"/>
    </location>
</feature>
<dbReference type="Proteomes" id="UP000177457">
    <property type="component" value="Unassembled WGS sequence"/>
</dbReference>
<accession>A0A1F6MFF5</accession>
<keyword evidence="1" id="KW-1133">Transmembrane helix</keyword>
<evidence type="ECO:0000313" key="4">
    <source>
        <dbReference type="EMBL" id="OGH70376.1"/>
    </source>
</evidence>